<name>A0A9D1WSA8_9FIRM</name>
<sequence>MEQLIQQIFDFLAVAGKEAALFIVSMIPLIELRGSVPLGAALGMPWYTVFLISVVGNMVPVPFAILLGRPVFKWLKSTRLFSGIAQKYEQHLLAKADKVVKYESIGLCLFVGVPLPGTGAWSGAVLAALLGLPMKNALLAIAGGVLIAGALMTAGSYGVVGILSLL</sequence>
<dbReference type="Proteomes" id="UP000886800">
    <property type="component" value="Unassembled WGS sequence"/>
</dbReference>
<dbReference type="AlphaFoldDB" id="A0A9D1WSA8"/>
<protein>
    <submittedName>
        <fullName evidence="2">Small multi-drug export protein</fullName>
    </submittedName>
</protein>
<keyword evidence="1" id="KW-1133">Transmembrane helix</keyword>
<gene>
    <name evidence="2" type="ORF">H9736_08205</name>
</gene>
<evidence type="ECO:0000313" key="2">
    <source>
        <dbReference type="EMBL" id="HIX66214.1"/>
    </source>
</evidence>
<comment type="caution">
    <text evidence="2">The sequence shown here is derived from an EMBL/GenBank/DDBJ whole genome shotgun (WGS) entry which is preliminary data.</text>
</comment>
<proteinExistence type="predicted"/>
<feature type="transmembrane region" description="Helical" evidence="1">
    <location>
        <begin position="44"/>
        <end position="67"/>
    </location>
</feature>
<evidence type="ECO:0000313" key="3">
    <source>
        <dbReference type="Proteomes" id="UP000886800"/>
    </source>
</evidence>
<dbReference type="EMBL" id="DXES01000175">
    <property type="protein sequence ID" value="HIX66214.1"/>
    <property type="molecule type" value="Genomic_DNA"/>
</dbReference>
<keyword evidence="1" id="KW-0472">Membrane</keyword>
<feature type="transmembrane region" description="Helical" evidence="1">
    <location>
        <begin position="105"/>
        <end position="132"/>
    </location>
</feature>
<dbReference type="Pfam" id="PF06695">
    <property type="entry name" value="Sm_multidrug_ex"/>
    <property type="match status" value="1"/>
</dbReference>
<keyword evidence="1" id="KW-0812">Transmembrane</keyword>
<feature type="transmembrane region" description="Helical" evidence="1">
    <location>
        <begin position="138"/>
        <end position="165"/>
    </location>
</feature>
<reference evidence="2" key="2">
    <citation type="submission" date="2021-04" db="EMBL/GenBank/DDBJ databases">
        <authorList>
            <person name="Gilroy R."/>
        </authorList>
    </citation>
    <scope>NUCLEOTIDE SEQUENCE</scope>
    <source>
        <strain evidence="2">CHK188-5543</strain>
    </source>
</reference>
<dbReference type="InterPro" id="IPR009577">
    <property type="entry name" value="Sm_multidrug_ex"/>
</dbReference>
<feature type="transmembrane region" description="Helical" evidence="1">
    <location>
        <begin position="12"/>
        <end position="32"/>
    </location>
</feature>
<accession>A0A9D1WSA8</accession>
<reference evidence="2" key="1">
    <citation type="journal article" date="2021" name="PeerJ">
        <title>Extensive microbial diversity within the chicken gut microbiome revealed by metagenomics and culture.</title>
        <authorList>
            <person name="Gilroy R."/>
            <person name="Ravi A."/>
            <person name="Getino M."/>
            <person name="Pursley I."/>
            <person name="Horton D.L."/>
            <person name="Alikhan N.F."/>
            <person name="Baker D."/>
            <person name="Gharbi K."/>
            <person name="Hall N."/>
            <person name="Watson M."/>
            <person name="Adriaenssens E.M."/>
            <person name="Foster-Nyarko E."/>
            <person name="Jarju S."/>
            <person name="Secka A."/>
            <person name="Antonio M."/>
            <person name="Oren A."/>
            <person name="Chaudhuri R.R."/>
            <person name="La Ragione R."/>
            <person name="Hildebrand F."/>
            <person name="Pallen M.J."/>
        </authorList>
    </citation>
    <scope>NUCLEOTIDE SEQUENCE</scope>
    <source>
        <strain evidence="2">CHK188-5543</strain>
    </source>
</reference>
<organism evidence="2 3">
    <name type="scientific">Candidatus Anaerotruncus excrementipullorum</name>
    <dbReference type="NCBI Taxonomy" id="2838465"/>
    <lineage>
        <taxon>Bacteria</taxon>
        <taxon>Bacillati</taxon>
        <taxon>Bacillota</taxon>
        <taxon>Clostridia</taxon>
        <taxon>Eubacteriales</taxon>
        <taxon>Oscillospiraceae</taxon>
        <taxon>Anaerotruncus</taxon>
    </lineage>
</organism>
<dbReference type="PANTHER" id="PTHR36007">
    <property type="entry name" value="TRANSPORT PROTEIN-RELATED"/>
    <property type="match status" value="1"/>
</dbReference>
<evidence type="ECO:0000256" key="1">
    <source>
        <dbReference type="SAM" id="Phobius"/>
    </source>
</evidence>
<dbReference type="PANTHER" id="PTHR36007:SF2">
    <property type="entry name" value="TRANSPORT PROTEIN-RELATED"/>
    <property type="match status" value="1"/>
</dbReference>